<dbReference type="AlphaFoldDB" id="A0A1C7MT91"/>
<dbReference type="EMBL" id="LUGG01000001">
    <property type="protein sequence ID" value="OBZ79586.1"/>
    <property type="molecule type" value="Genomic_DNA"/>
</dbReference>
<feature type="region of interest" description="Disordered" evidence="1">
    <location>
        <begin position="17"/>
        <end position="50"/>
    </location>
</feature>
<organism evidence="2 3">
    <name type="scientific">Grifola frondosa</name>
    <name type="common">Maitake</name>
    <name type="synonym">Polyporus frondosus</name>
    <dbReference type="NCBI Taxonomy" id="5627"/>
    <lineage>
        <taxon>Eukaryota</taxon>
        <taxon>Fungi</taxon>
        <taxon>Dikarya</taxon>
        <taxon>Basidiomycota</taxon>
        <taxon>Agaricomycotina</taxon>
        <taxon>Agaricomycetes</taxon>
        <taxon>Polyporales</taxon>
        <taxon>Grifolaceae</taxon>
        <taxon>Grifola</taxon>
    </lineage>
</organism>
<evidence type="ECO:0000256" key="1">
    <source>
        <dbReference type="SAM" id="MobiDB-lite"/>
    </source>
</evidence>
<feature type="compositionally biased region" description="Polar residues" evidence="1">
    <location>
        <begin position="41"/>
        <end position="50"/>
    </location>
</feature>
<evidence type="ECO:0000313" key="2">
    <source>
        <dbReference type="EMBL" id="OBZ79586.1"/>
    </source>
</evidence>
<reference evidence="2 3" key="1">
    <citation type="submission" date="2016-03" db="EMBL/GenBank/DDBJ databases">
        <title>Whole genome sequencing of Grifola frondosa 9006-11.</title>
        <authorList>
            <person name="Min B."/>
            <person name="Park H."/>
            <person name="Kim J.-G."/>
            <person name="Cho H."/>
            <person name="Oh Y.-L."/>
            <person name="Kong W.-S."/>
            <person name="Choi I.-G."/>
        </authorList>
    </citation>
    <scope>NUCLEOTIDE SEQUENCE [LARGE SCALE GENOMIC DNA]</scope>
    <source>
        <strain evidence="2 3">9006-11</strain>
    </source>
</reference>
<comment type="caution">
    <text evidence="2">The sequence shown here is derived from an EMBL/GenBank/DDBJ whole genome shotgun (WGS) entry which is preliminary data.</text>
</comment>
<dbReference type="Proteomes" id="UP000092993">
    <property type="component" value="Unassembled WGS sequence"/>
</dbReference>
<gene>
    <name evidence="2" type="ORF">A0H81_00863</name>
</gene>
<proteinExistence type="predicted"/>
<name>A0A1C7MT91_GRIFR</name>
<evidence type="ECO:0000313" key="3">
    <source>
        <dbReference type="Proteomes" id="UP000092993"/>
    </source>
</evidence>
<sequence>MRGLRVLSGPSCVPAFDRDPRPSCSSHRCRQRSPPRPENPGSFSVTISSEQNEELSTALELITNTSEDDSRKMAIPYWAAMGDKFGSYFRPRTFASVIESSRRRATRH</sequence>
<keyword evidence="3" id="KW-1185">Reference proteome</keyword>
<protein>
    <submittedName>
        <fullName evidence="2">Uncharacterized protein</fullName>
    </submittedName>
</protein>
<accession>A0A1C7MT91</accession>